<evidence type="ECO:0000313" key="2">
    <source>
        <dbReference type="EMBL" id="WAM34499.1"/>
    </source>
</evidence>
<dbReference type="Pfam" id="PF00041">
    <property type="entry name" value="fn3"/>
    <property type="match status" value="1"/>
</dbReference>
<gene>
    <name evidence="2" type="ORF">OTK00_000705</name>
</gene>
<sequence length="105" mass="11645">MNRIFKKIIVILCIVGLFISNLDFSVQGFSQTLSSWLNLMVMRDSNGVYMITKNSITVKWNAIEDAATYQVSAASSNTQIDFSTVTANTYCDVTGLKPATVYKCL</sequence>
<dbReference type="EMBL" id="CP113865">
    <property type="protein sequence ID" value="WAM34499.1"/>
    <property type="molecule type" value="Genomic_DNA"/>
</dbReference>
<feature type="domain" description="Fibronectin type-III" evidence="1">
    <location>
        <begin position="51"/>
        <end position="103"/>
    </location>
</feature>
<proteinExistence type="predicted"/>
<dbReference type="CDD" id="cd00063">
    <property type="entry name" value="FN3"/>
    <property type="match status" value="1"/>
</dbReference>
<dbReference type="SUPFAM" id="SSF49265">
    <property type="entry name" value="Fibronectin type III"/>
    <property type="match status" value="1"/>
</dbReference>
<dbReference type="InterPro" id="IPR003961">
    <property type="entry name" value="FN3_dom"/>
</dbReference>
<dbReference type="InterPro" id="IPR013783">
    <property type="entry name" value="Ig-like_fold"/>
</dbReference>
<name>A0ABY7BPM2_9FIRM</name>
<dbReference type="InterPro" id="IPR036116">
    <property type="entry name" value="FN3_sf"/>
</dbReference>
<dbReference type="RefSeq" id="WP_052670858.1">
    <property type="nucleotide sequence ID" value="NZ_CP113865.1"/>
</dbReference>
<protein>
    <submittedName>
        <fullName evidence="2">Fibronectin type III domain-containing protein</fullName>
    </submittedName>
</protein>
<evidence type="ECO:0000259" key="1">
    <source>
        <dbReference type="Pfam" id="PF00041"/>
    </source>
</evidence>
<keyword evidence="3" id="KW-1185">Reference proteome</keyword>
<evidence type="ECO:0000313" key="3">
    <source>
        <dbReference type="Proteomes" id="UP001164909"/>
    </source>
</evidence>
<dbReference type="Proteomes" id="UP001164909">
    <property type="component" value="Chromosome"/>
</dbReference>
<organism evidence="2 3">
    <name type="scientific">Caldicellulosiruptor morganii</name>
    <dbReference type="NCBI Taxonomy" id="1387555"/>
    <lineage>
        <taxon>Bacteria</taxon>
        <taxon>Bacillati</taxon>
        <taxon>Bacillota</taxon>
        <taxon>Bacillota incertae sedis</taxon>
        <taxon>Caldicellulosiruptorales</taxon>
        <taxon>Caldicellulosiruptoraceae</taxon>
        <taxon>Caldicellulosiruptor</taxon>
    </lineage>
</organism>
<dbReference type="Gene3D" id="2.60.40.10">
    <property type="entry name" value="Immunoglobulins"/>
    <property type="match status" value="1"/>
</dbReference>
<accession>A0ABY7BPM2</accession>
<reference evidence="2" key="1">
    <citation type="submission" date="2022-12" db="EMBL/GenBank/DDBJ databases">
        <authorList>
            <person name="Bing R.G."/>
            <person name="Willard D.J."/>
            <person name="Manesh M.J.H."/>
            <person name="Laemthong T."/>
            <person name="Crosby J.R."/>
            <person name="Kelly R.M."/>
        </authorList>
    </citation>
    <scope>NUCLEOTIDE SEQUENCE</scope>
    <source>
        <strain evidence="2">DSM 8990</strain>
    </source>
</reference>